<evidence type="ECO:0000256" key="14">
    <source>
        <dbReference type="ARBA" id="ARBA00022989"/>
    </source>
</evidence>
<dbReference type="InterPro" id="IPR019470">
    <property type="entry name" value="Ubiq_cytC_Rdtase_Fe-S_su_TAT"/>
</dbReference>
<keyword evidence="10" id="KW-0001">2Fe-2S</keyword>
<evidence type="ECO:0000256" key="4">
    <source>
        <dbReference type="ARBA" id="ARBA00011649"/>
    </source>
</evidence>
<gene>
    <name evidence="23" type="ORF">OO17_20575</name>
</gene>
<evidence type="ECO:0000256" key="10">
    <source>
        <dbReference type="ARBA" id="ARBA00022714"/>
    </source>
</evidence>
<dbReference type="Pfam" id="PF10399">
    <property type="entry name" value="UCR_Fe-S_N"/>
    <property type="match status" value="1"/>
</dbReference>
<dbReference type="PROSITE" id="PS51296">
    <property type="entry name" value="RIESKE"/>
    <property type="match status" value="1"/>
</dbReference>
<accession>A0A0D7EIS6</accession>
<feature type="transmembrane region" description="Helical" evidence="20">
    <location>
        <begin position="12"/>
        <end position="34"/>
    </location>
</feature>
<evidence type="ECO:0000256" key="20">
    <source>
        <dbReference type="RuleBase" id="RU004494"/>
    </source>
</evidence>
<feature type="domain" description="Rieske" evidence="22">
    <location>
        <begin position="79"/>
        <end position="147"/>
    </location>
</feature>
<keyword evidence="13 20" id="KW-0249">Electron transport</keyword>
<evidence type="ECO:0000256" key="8">
    <source>
        <dbReference type="ARBA" id="ARBA00022475"/>
    </source>
</evidence>
<keyword evidence="9 20" id="KW-0812">Transmembrane</keyword>
<dbReference type="GO" id="GO:0051537">
    <property type="term" value="F:2 iron, 2 sulfur cluster binding"/>
    <property type="evidence" value="ECO:0007669"/>
    <property type="project" value="UniProtKB-KW"/>
</dbReference>
<evidence type="ECO:0000313" key="23">
    <source>
        <dbReference type="EMBL" id="KIZ39397.1"/>
    </source>
</evidence>
<evidence type="ECO:0000256" key="15">
    <source>
        <dbReference type="ARBA" id="ARBA00023004"/>
    </source>
</evidence>
<organism evidence="23 24">
    <name type="scientific">Rhodopseudomonas palustris</name>
    <dbReference type="NCBI Taxonomy" id="1076"/>
    <lineage>
        <taxon>Bacteria</taxon>
        <taxon>Pseudomonadati</taxon>
        <taxon>Pseudomonadota</taxon>
        <taxon>Alphaproteobacteria</taxon>
        <taxon>Hyphomicrobiales</taxon>
        <taxon>Nitrobacteraceae</taxon>
        <taxon>Rhodopseudomonas</taxon>
    </lineage>
</organism>
<dbReference type="RefSeq" id="WP_044415017.1">
    <property type="nucleotide sequence ID" value="NZ_JXXE01000433.1"/>
</dbReference>
<evidence type="ECO:0000256" key="6">
    <source>
        <dbReference type="ARBA" id="ARBA00019816"/>
    </source>
</evidence>
<name>A0A0D7EIS6_RHOPL</name>
<evidence type="ECO:0000256" key="5">
    <source>
        <dbReference type="ARBA" id="ARBA00012951"/>
    </source>
</evidence>
<proteinExistence type="inferred from homology"/>
<evidence type="ECO:0000256" key="13">
    <source>
        <dbReference type="ARBA" id="ARBA00022982"/>
    </source>
</evidence>
<protein>
    <recommendedName>
        <fullName evidence="6 20">Ubiquinol-cytochrome c reductase iron-sulfur subunit</fullName>
        <ecNumber evidence="5 20">7.1.1.8</ecNumber>
    </recommendedName>
</protein>
<comment type="subcellular location">
    <subcellularLocation>
        <location evidence="2">Cell membrane</location>
        <topology evidence="2">Single-pass membrane protein</topology>
    </subcellularLocation>
</comment>
<evidence type="ECO:0000256" key="2">
    <source>
        <dbReference type="ARBA" id="ARBA00004162"/>
    </source>
</evidence>
<comment type="function">
    <text evidence="1">Component of the ubiquinol-cytochrome c reductase complex (complex III or cytochrome b-c1 complex), which is a respiratory chain that generates an electrochemical potential coupled to ATP synthesis.</text>
</comment>
<evidence type="ECO:0000259" key="22">
    <source>
        <dbReference type="PROSITE" id="PS51296"/>
    </source>
</evidence>
<evidence type="ECO:0000256" key="11">
    <source>
        <dbReference type="ARBA" id="ARBA00022723"/>
    </source>
</evidence>
<comment type="similarity">
    <text evidence="3">Belongs to the Rieske iron-sulfur protein family.</text>
</comment>
<keyword evidence="14 20" id="KW-1133">Transmembrane helix</keyword>
<dbReference type="PANTHER" id="PTHR10134">
    <property type="entry name" value="CYTOCHROME B-C1 COMPLEX SUBUNIT RIESKE, MITOCHONDRIAL"/>
    <property type="match status" value="1"/>
</dbReference>
<reference evidence="23 24" key="1">
    <citation type="submission" date="2014-11" db="EMBL/GenBank/DDBJ databases">
        <title>Genomics and ecophysiology of heterotrophic nitrogen fixing bacteria isolated from estuarine surface water.</title>
        <authorList>
            <person name="Bentzon-Tilia M."/>
            <person name="Severin I."/>
            <person name="Hansen L.H."/>
            <person name="Riemann L."/>
        </authorList>
    </citation>
    <scope>NUCLEOTIDE SEQUENCE [LARGE SCALE GENOMIC DNA]</scope>
    <source>
        <strain evidence="23 24">BAL398</strain>
    </source>
</reference>
<dbReference type="Gene3D" id="2.102.10.10">
    <property type="entry name" value="Rieske [2Fe-2S] iron-sulphur domain"/>
    <property type="match status" value="1"/>
</dbReference>
<keyword evidence="12" id="KW-1278">Translocase</keyword>
<evidence type="ECO:0000256" key="18">
    <source>
        <dbReference type="ARBA" id="ARBA00023157"/>
    </source>
</evidence>
<keyword evidence="18" id="KW-1015">Disulfide bond</keyword>
<dbReference type="GO" id="GO:0046872">
    <property type="term" value="F:metal ion binding"/>
    <property type="evidence" value="ECO:0007669"/>
    <property type="project" value="UniProtKB-KW"/>
</dbReference>
<dbReference type="InterPro" id="IPR036922">
    <property type="entry name" value="Rieske_2Fe-2S_sf"/>
</dbReference>
<dbReference type="STRING" id="1421013.GCA_000504425_02459"/>
<evidence type="ECO:0000256" key="17">
    <source>
        <dbReference type="ARBA" id="ARBA00023136"/>
    </source>
</evidence>
<dbReference type="SUPFAM" id="SSF50022">
    <property type="entry name" value="ISP domain"/>
    <property type="match status" value="1"/>
</dbReference>
<dbReference type="InterPro" id="IPR006317">
    <property type="entry name" value="Ubiquinol_cyt_c_Rdtase_Fe-S-su"/>
</dbReference>
<dbReference type="InterPro" id="IPR014349">
    <property type="entry name" value="Rieske_Fe-S_prot"/>
</dbReference>
<evidence type="ECO:0000256" key="3">
    <source>
        <dbReference type="ARBA" id="ARBA00010651"/>
    </source>
</evidence>
<evidence type="ECO:0000313" key="24">
    <source>
        <dbReference type="Proteomes" id="UP000032515"/>
    </source>
</evidence>
<keyword evidence="8" id="KW-1003">Cell membrane</keyword>
<evidence type="ECO:0000256" key="1">
    <source>
        <dbReference type="ARBA" id="ARBA00002444"/>
    </source>
</evidence>
<evidence type="ECO:0000256" key="12">
    <source>
        <dbReference type="ARBA" id="ARBA00022967"/>
    </source>
</evidence>
<evidence type="ECO:0000256" key="19">
    <source>
        <dbReference type="ARBA" id="ARBA00029351"/>
    </source>
</evidence>
<dbReference type="GO" id="GO:0005886">
    <property type="term" value="C:plasma membrane"/>
    <property type="evidence" value="ECO:0007669"/>
    <property type="project" value="UniProtKB-SubCell"/>
</dbReference>
<dbReference type="PRINTS" id="PR00162">
    <property type="entry name" value="RIESKE"/>
</dbReference>
<comment type="miscellaneous">
    <text evidence="20">The Rieske protein is a high potential 2Fe-2S protein.</text>
</comment>
<evidence type="ECO:0000256" key="7">
    <source>
        <dbReference type="ARBA" id="ARBA00022448"/>
    </source>
</evidence>
<comment type="subunit">
    <text evidence="4 21">The main subunits of complex b-c1 are: cytochrome b, cytochrome c1 and the Rieske protein.</text>
</comment>
<keyword evidence="17 20" id="KW-0472">Membrane</keyword>
<keyword evidence="11" id="KW-0479">Metal-binding</keyword>
<dbReference type="Gene3D" id="1.20.5.510">
    <property type="entry name" value="Single helix bin"/>
    <property type="match status" value="1"/>
</dbReference>
<dbReference type="InterPro" id="IPR017941">
    <property type="entry name" value="Rieske_2Fe-2S"/>
</dbReference>
<comment type="caution">
    <text evidence="23">The sequence shown here is derived from an EMBL/GenBank/DDBJ whole genome shotgun (WGS) entry which is preliminary data.</text>
</comment>
<keyword evidence="15" id="KW-0408">Iron</keyword>
<dbReference type="AlphaFoldDB" id="A0A0D7EIS6"/>
<keyword evidence="7 20" id="KW-0813">Transport</keyword>
<comment type="catalytic activity">
    <reaction evidence="19 20">
        <text>a quinol + 2 Fe(III)-[cytochrome c](out) = a quinone + 2 Fe(II)-[cytochrome c](out) + 2 H(+)(out)</text>
        <dbReference type="Rhea" id="RHEA:11484"/>
        <dbReference type="Rhea" id="RHEA-COMP:10350"/>
        <dbReference type="Rhea" id="RHEA-COMP:14399"/>
        <dbReference type="ChEBI" id="CHEBI:15378"/>
        <dbReference type="ChEBI" id="CHEBI:24646"/>
        <dbReference type="ChEBI" id="CHEBI:29033"/>
        <dbReference type="ChEBI" id="CHEBI:29034"/>
        <dbReference type="ChEBI" id="CHEBI:132124"/>
        <dbReference type="EC" id="7.1.1.8"/>
    </reaction>
</comment>
<dbReference type="Proteomes" id="UP000032515">
    <property type="component" value="Unassembled WGS sequence"/>
</dbReference>
<dbReference type="InterPro" id="IPR006311">
    <property type="entry name" value="TAT_signal"/>
</dbReference>
<dbReference type="OrthoDB" id="9767869at2"/>
<dbReference type="GO" id="GO:0008121">
    <property type="term" value="F:quinol-cytochrome-c reductase activity"/>
    <property type="evidence" value="ECO:0007669"/>
    <property type="project" value="UniProtKB-EC"/>
</dbReference>
<dbReference type="NCBIfam" id="TIGR01416">
    <property type="entry name" value="Rieske_proteo"/>
    <property type="match status" value="1"/>
</dbReference>
<dbReference type="PROSITE" id="PS51318">
    <property type="entry name" value="TAT"/>
    <property type="match status" value="1"/>
</dbReference>
<evidence type="ECO:0000256" key="21">
    <source>
        <dbReference type="RuleBase" id="RU004497"/>
    </source>
</evidence>
<keyword evidence="16" id="KW-0411">Iron-sulfur</keyword>
<evidence type="ECO:0000256" key="9">
    <source>
        <dbReference type="ARBA" id="ARBA00022692"/>
    </source>
</evidence>
<dbReference type="Pfam" id="PF00355">
    <property type="entry name" value="Rieske"/>
    <property type="match status" value="1"/>
</dbReference>
<feature type="non-terminal residue" evidence="23">
    <location>
        <position position="147"/>
    </location>
</feature>
<dbReference type="EMBL" id="JXXE01000433">
    <property type="protein sequence ID" value="KIZ39397.1"/>
    <property type="molecule type" value="Genomic_DNA"/>
</dbReference>
<dbReference type="CDD" id="cd03470">
    <property type="entry name" value="Rieske_cytochrome_bc1"/>
    <property type="match status" value="1"/>
</dbReference>
<sequence length="147" mass="15911">MTAIPVEPSRRDILYIATGAVAAVGAAAVAWPMISQFNPDASTVAAGFPLEVDLAPLAVGQVIKVFWRGQPIFINHRTPKEIEAAQTADWQSMRDPQPDSARVLPGHEQWLVVSAICTHLGCIPTEHQGNFDGWFCQCHGSQYDSSG</sequence>
<dbReference type="EC" id="7.1.1.8" evidence="5 20"/>
<evidence type="ECO:0000256" key="16">
    <source>
        <dbReference type="ARBA" id="ARBA00023014"/>
    </source>
</evidence>
<comment type="cofactor">
    <cofactor evidence="20">
        <name>[2Fe-2S] cluster</name>
        <dbReference type="ChEBI" id="CHEBI:190135"/>
    </cofactor>
    <text evidence="20">Binds 1 [2Fe-2S] cluster per subunit.</text>
</comment>
<dbReference type="InterPro" id="IPR005805">
    <property type="entry name" value="Rieske_Fe-S_prot_C"/>
</dbReference>